<evidence type="ECO:0000313" key="2">
    <source>
        <dbReference type="EMBL" id="PLB47803.1"/>
    </source>
</evidence>
<proteinExistence type="predicted"/>
<dbReference type="PANTHER" id="PTHR38788">
    <property type="entry name" value="CLR5 DOMAIN-CONTAINING PROTEIN"/>
    <property type="match status" value="1"/>
</dbReference>
<dbReference type="RefSeq" id="XP_024703105.1">
    <property type="nucleotide sequence ID" value="XM_024854791.1"/>
</dbReference>
<feature type="domain" description="Clr5" evidence="1">
    <location>
        <begin position="16"/>
        <end position="69"/>
    </location>
</feature>
<evidence type="ECO:0000259" key="1">
    <source>
        <dbReference type="Pfam" id="PF14420"/>
    </source>
</evidence>
<keyword evidence="3" id="KW-1185">Reference proteome</keyword>
<gene>
    <name evidence="2" type="ORF">P170DRAFT_510550</name>
</gene>
<dbReference type="OrthoDB" id="539213at2759"/>
<dbReference type="GeneID" id="36562497"/>
<dbReference type="EMBL" id="MSFO01000005">
    <property type="protein sequence ID" value="PLB47803.1"/>
    <property type="molecule type" value="Genomic_DNA"/>
</dbReference>
<organism evidence="2 3">
    <name type="scientific">Aspergillus steynii IBT 23096</name>
    <dbReference type="NCBI Taxonomy" id="1392250"/>
    <lineage>
        <taxon>Eukaryota</taxon>
        <taxon>Fungi</taxon>
        <taxon>Dikarya</taxon>
        <taxon>Ascomycota</taxon>
        <taxon>Pezizomycotina</taxon>
        <taxon>Eurotiomycetes</taxon>
        <taxon>Eurotiomycetidae</taxon>
        <taxon>Eurotiales</taxon>
        <taxon>Aspergillaceae</taxon>
        <taxon>Aspergillus</taxon>
        <taxon>Aspergillus subgen. Circumdati</taxon>
    </lineage>
</organism>
<reference evidence="2 3" key="1">
    <citation type="submission" date="2016-12" db="EMBL/GenBank/DDBJ databases">
        <title>The genomes of Aspergillus section Nigri reveals drivers in fungal speciation.</title>
        <authorList>
            <consortium name="DOE Joint Genome Institute"/>
            <person name="Vesth T.C."/>
            <person name="Nybo J."/>
            <person name="Theobald S."/>
            <person name="Brandl J."/>
            <person name="Frisvad J.C."/>
            <person name="Nielsen K.F."/>
            <person name="Lyhne E.K."/>
            <person name="Kogle M.E."/>
            <person name="Kuo A."/>
            <person name="Riley R."/>
            <person name="Clum A."/>
            <person name="Nolan M."/>
            <person name="Lipzen A."/>
            <person name="Salamov A."/>
            <person name="Henrissat B."/>
            <person name="Wiebenga A."/>
            <person name="De Vries R.P."/>
            <person name="Grigoriev I.V."/>
            <person name="Mortensen U.H."/>
            <person name="Andersen M.R."/>
            <person name="Baker S.E."/>
        </authorList>
    </citation>
    <scope>NUCLEOTIDE SEQUENCE [LARGE SCALE GENOMIC DNA]</scope>
    <source>
        <strain evidence="2 3">IBT 23096</strain>
    </source>
</reference>
<dbReference type="Proteomes" id="UP000234275">
    <property type="component" value="Unassembled WGS sequence"/>
</dbReference>
<comment type="caution">
    <text evidence="2">The sequence shown here is derived from an EMBL/GenBank/DDBJ whole genome shotgun (WGS) entry which is preliminary data.</text>
</comment>
<dbReference type="VEuPathDB" id="FungiDB:P170DRAFT_510550"/>
<name>A0A2I2G4M5_9EURO</name>
<dbReference type="Pfam" id="PF14420">
    <property type="entry name" value="Clr5"/>
    <property type="match status" value="1"/>
</dbReference>
<dbReference type="PANTHER" id="PTHR38788:SF3">
    <property type="entry name" value="CLR5 DOMAIN-CONTAINING PROTEIN"/>
    <property type="match status" value="1"/>
</dbReference>
<evidence type="ECO:0000313" key="3">
    <source>
        <dbReference type="Proteomes" id="UP000234275"/>
    </source>
</evidence>
<accession>A0A2I2G4M5</accession>
<dbReference type="STRING" id="1392250.A0A2I2G4M5"/>
<dbReference type="AlphaFoldDB" id="A0A2I2G4M5"/>
<protein>
    <recommendedName>
        <fullName evidence="1">Clr5 domain-containing protein</fullName>
    </recommendedName>
</protein>
<sequence>MSRLTLWGSGPLPPLAERWETLKPIITDLYLNKHRKLSEIATELKERYGFNASHDQYKHRVHRLWRLKKSLRSSEKDAICNTLRRTGGKVTTVKYQGKNVNKKLQRYAKDCLRKRLIRALDGSRDSTLPCVRRDVFRFSCNTPFMMMRMATLEMELSSTSTMPSVISIQGNVKKGSAPLTITLDSDPSSSLLWKDLRTESSIDRSRMLLRGKFEELKKSLNTDELRAITTWFHQFWLFSYKTAKYWGRGPRLWTPDLLLFEPVQQPELELSPKSLHTNINAMLPCANNVKSTLAYDTTRTLNKGCSLIMHLDPESFGKIALGSSSPSRQESSIKEPVKEDADIFQEETLLLDSMPVSQGLDDLVIQQKEFHSNSDPQIHANPLAESWTPWPESWIEASFKDTLQTALETNGFSTVPLQELPFSVPEVLGSTDHSLFADSLSFAIMAGNDRLVYNLLESSEMQQADILGLFPFHLAATYLDGTKVCCQIFHTLVCVMGPQYLNQLYVNNLGHTVLDCLMISVLKSHTMSYPRDVDTTWAQEEFFPGAEVDLCGRWDADSEIVRELLKDKQGGVPYHLKHHFCHTSVQTICHCIRGLFALKWSPDINHSSGLFLRRCAACGLSMRMRPLHTLVLTAALLIFHGCQGEDLFGIVACALCLLSHGADPCLKSAISIAALLGQSPPTVCSHEDLTPATLAHRLTPELERKWTKASKVGWEILCLILENNLSGTEDGLSQLGPMSHGLGIDCATDGRHKHPFDMNQNIATLWAIIQVEFLTYRCRHEGDACHSEDFDMHALLKSLKVGGTISSGHLKKRLLKPFCWCGRFSQDSWRNEKVEDALAGSAGGNKDDLKEVYYISDELDFYFV</sequence>
<dbReference type="InterPro" id="IPR025676">
    <property type="entry name" value="Clr5_dom"/>
</dbReference>